<dbReference type="STRING" id="112498.A0A2D3UMC1"/>
<evidence type="ECO:0000313" key="3">
    <source>
        <dbReference type="EMBL" id="CZT16332.1"/>
    </source>
</evidence>
<dbReference type="EMBL" id="FJUY01000002">
    <property type="protein sequence ID" value="CZT16332.1"/>
    <property type="molecule type" value="Genomic_DNA"/>
</dbReference>
<keyword evidence="4" id="KW-1185">Reference proteome</keyword>
<proteinExistence type="predicted"/>
<feature type="region of interest" description="Disordered" evidence="1">
    <location>
        <begin position="866"/>
        <end position="894"/>
    </location>
</feature>
<evidence type="ECO:0000313" key="4">
    <source>
        <dbReference type="Proteomes" id="UP000225277"/>
    </source>
</evidence>
<dbReference type="Pfam" id="PF06985">
    <property type="entry name" value="HET"/>
    <property type="match status" value="1"/>
</dbReference>
<dbReference type="RefSeq" id="XP_023623225.1">
    <property type="nucleotide sequence ID" value="XM_023767457.1"/>
</dbReference>
<accession>A0A2D3UMC1</accession>
<dbReference type="AlphaFoldDB" id="A0A2D3UMC1"/>
<dbReference type="GeneID" id="35597396"/>
<dbReference type="InterPro" id="IPR010730">
    <property type="entry name" value="HET"/>
</dbReference>
<feature type="compositionally biased region" description="Basic and acidic residues" evidence="1">
    <location>
        <begin position="596"/>
        <end position="605"/>
    </location>
</feature>
<gene>
    <name evidence="3" type="ORF">RCC_02174</name>
</gene>
<sequence length="894" mass="100105">MWLLDARTMRLAKIVDEEKIHGKYAILSHTWENDDDEVNFDDIHQSYAPSMKGYKKIEYTCVQAVRDGIQYVWVDTCCIDKKSSAELSEAINSMYRWYYFAATCYAYLSDVSYTAGKSMEGDGNMSKNQSTCVSTIGQLLQSSRWFSRGWTLQELIAPKSVEFYDSNWISMSTKVKLVNHLSVITKIPTYVLEDRDRLSQTSIAQRMSWAAGRSTSRVEDQAYALLGLFGISVPLVYGGEGSKAFMRLQEMIIQTAPREDHSLLVWPSEQGRLLAPSPKAFAYGDHIVSRAHCLDETFELSNKGLRVTLLARPDMDIDCENAGESSRDNERYAEKITVALNCQYEDDDHGQLIALRLRRRPRVHTLGLHKKKYNVLGDVTYDRLTEMTTVSPEELRQFTAMTLTIARKPYSWPDIDRRISISDDSVIAYASQYVPYGKSETALNSIGGLFNLQILDSSVAFSKLIVRSLRGDWANVVLAVGMDHNETPPKLLVHAFDYGHNEGMSSRGIFRLCRVIREGEQRLLGGDSAHALRVAARYVLIGGELMWDLEIGRPEVPPGMGLARSLKEAQPGLECLGTDIASTSSLMPCMPPGSTKDGDRGERRSATQAIQPPRSEPRRLPLLNTNLHPYPSGPSLEMASPVPASSIDAEQYWKQQQFLAELYLAHVQKQEQASQRHPLQYDRRSKSVLRPSSTLKKTRLVRFMYDKMHRLFHADTSSEGLSIQSPALEDFLQSSKHPVAELGSSRTVTELPVDAVGHELHANCQPAELPALIFTRAPDSCDIYELDSTPNDSLSTTQAGATNLPGSSLTEAPWSADDVSNPIRRRFSWEQQVLQAPSAADEFTAEGTWELDAEPRENHEAMTATGLGTLMRPRAPSRFSDHPYALTPQLVSAR</sequence>
<evidence type="ECO:0000259" key="2">
    <source>
        <dbReference type="Pfam" id="PF06985"/>
    </source>
</evidence>
<protein>
    <recommendedName>
        <fullName evidence="2">Heterokaryon incompatibility domain-containing protein</fullName>
    </recommendedName>
</protein>
<dbReference type="Proteomes" id="UP000225277">
    <property type="component" value="Unassembled WGS sequence"/>
</dbReference>
<feature type="domain" description="Heterokaryon incompatibility" evidence="2">
    <location>
        <begin position="24"/>
        <end position="154"/>
    </location>
</feature>
<feature type="compositionally biased region" description="Polar residues" evidence="1">
    <location>
        <begin position="789"/>
        <end position="810"/>
    </location>
</feature>
<reference evidence="3 4" key="1">
    <citation type="submission" date="2016-03" db="EMBL/GenBank/DDBJ databases">
        <authorList>
            <person name="Ploux O."/>
        </authorList>
    </citation>
    <scope>NUCLEOTIDE SEQUENCE [LARGE SCALE GENOMIC DNA]</scope>
    <source>
        <strain evidence="3 4">URUG2</strain>
    </source>
</reference>
<dbReference type="OrthoDB" id="674604at2759"/>
<organism evidence="3 4">
    <name type="scientific">Ramularia collo-cygni</name>
    <dbReference type="NCBI Taxonomy" id="112498"/>
    <lineage>
        <taxon>Eukaryota</taxon>
        <taxon>Fungi</taxon>
        <taxon>Dikarya</taxon>
        <taxon>Ascomycota</taxon>
        <taxon>Pezizomycotina</taxon>
        <taxon>Dothideomycetes</taxon>
        <taxon>Dothideomycetidae</taxon>
        <taxon>Mycosphaerellales</taxon>
        <taxon>Mycosphaerellaceae</taxon>
        <taxon>Ramularia</taxon>
    </lineage>
</organism>
<dbReference type="PANTHER" id="PTHR10622:SF10">
    <property type="entry name" value="HET DOMAIN-CONTAINING PROTEIN"/>
    <property type="match status" value="1"/>
</dbReference>
<name>A0A2D3UMC1_9PEZI</name>
<dbReference type="PANTHER" id="PTHR10622">
    <property type="entry name" value="HET DOMAIN-CONTAINING PROTEIN"/>
    <property type="match status" value="1"/>
</dbReference>
<feature type="region of interest" description="Disordered" evidence="1">
    <location>
        <begin position="584"/>
        <end position="624"/>
    </location>
</feature>
<feature type="region of interest" description="Disordered" evidence="1">
    <location>
        <begin position="789"/>
        <end position="814"/>
    </location>
</feature>
<evidence type="ECO:0000256" key="1">
    <source>
        <dbReference type="SAM" id="MobiDB-lite"/>
    </source>
</evidence>